<dbReference type="PANTHER" id="PTHR10683:SF31">
    <property type="entry name" value="TRANSALDOLASE"/>
    <property type="match status" value="1"/>
</dbReference>
<dbReference type="EMBL" id="FNJR01000010">
    <property type="protein sequence ID" value="SDP84560.1"/>
    <property type="molecule type" value="Genomic_DNA"/>
</dbReference>
<keyword evidence="1" id="KW-0704">Schiff base</keyword>
<keyword evidence="4" id="KW-1185">Reference proteome</keyword>
<feature type="region of interest" description="Disordered" evidence="2">
    <location>
        <begin position="309"/>
        <end position="331"/>
    </location>
</feature>
<dbReference type="STRING" id="405564.SAMN04487905_110127"/>
<dbReference type="AlphaFoldDB" id="A0A1H0W1F0"/>
<dbReference type="GO" id="GO:0005975">
    <property type="term" value="P:carbohydrate metabolic process"/>
    <property type="evidence" value="ECO:0007669"/>
    <property type="project" value="InterPro"/>
</dbReference>
<protein>
    <submittedName>
        <fullName evidence="3">Transaldolase</fullName>
    </submittedName>
</protein>
<evidence type="ECO:0000313" key="3">
    <source>
        <dbReference type="EMBL" id="SDP84560.1"/>
    </source>
</evidence>
<dbReference type="OrthoDB" id="4334764at2"/>
<gene>
    <name evidence="3" type="ORF">SAMN04487905_110127</name>
</gene>
<evidence type="ECO:0000313" key="4">
    <source>
        <dbReference type="Proteomes" id="UP000199497"/>
    </source>
</evidence>
<evidence type="ECO:0000256" key="2">
    <source>
        <dbReference type="SAM" id="MobiDB-lite"/>
    </source>
</evidence>
<reference evidence="4" key="1">
    <citation type="submission" date="2016-10" db="EMBL/GenBank/DDBJ databases">
        <authorList>
            <person name="Varghese N."/>
            <person name="Submissions S."/>
        </authorList>
    </citation>
    <scope>NUCLEOTIDE SEQUENCE [LARGE SCALE GENOMIC DNA]</scope>
    <source>
        <strain evidence="4">DSM 46732</strain>
    </source>
</reference>
<proteinExistence type="predicted"/>
<dbReference type="PANTHER" id="PTHR10683">
    <property type="entry name" value="TRANSALDOLASE"/>
    <property type="match status" value="1"/>
</dbReference>
<accession>A0A1H0W1F0</accession>
<evidence type="ECO:0000256" key="1">
    <source>
        <dbReference type="ARBA" id="ARBA00023270"/>
    </source>
</evidence>
<dbReference type="InterPro" id="IPR013785">
    <property type="entry name" value="Aldolase_TIM"/>
</dbReference>
<dbReference type="InterPro" id="IPR001585">
    <property type="entry name" value="TAL/FSA"/>
</dbReference>
<dbReference type="Pfam" id="PF00923">
    <property type="entry name" value="TAL_FSA"/>
    <property type="match status" value="1"/>
</dbReference>
<dbReference type="Gene3D" id="3.20.20.70">
    <property type="entry name" value="Aldolase class I"/>
    <property type="match status" value="1"/>
</dbReference>
<organism evidence="3 4">
    <name type="scientific">Actinopolyspora xinjiangensis</name>
    <dbReference type="NCBI Taxonomy" id="405564"/>
    <lineage>
        <taxon>Bacteria</taxon>
        <taxon>Bacillati</taxon>
        <taxon>Actinomycetota</taxon>
        <taxon>Actinomycetes</taxon>
        <taxon>Actinopolysporales</taxon>
        <taxon>Actinopolysporaceae</taxon>
        <taxon>Actinopolyspora</taxon>
    </lineage>
</organism>
<dbReference type="Proteomes" id="UP000199497">
    <property type="component" value="Unassembled WGS sequence"/>
</dbReference>
<dbReference type="SUPFAM" id="SSF51569">
    <property type="entry name" value="Aldolase"/>
    <property type="match status" value="1"/>
</dbReference>
<sequence length="331" mass="36355">MITHAASELLECLAAEGVVAWMTGDVRGSLTKREFGRLIDSGKWFGETLRHHAESPSLIRRACDDFRKTYEETGARDGYVSVPLRPHPGDDAQALVDAARSMRREVGRPNLLVQLPATDAGIDAYQECLTRGIGVNSTGILSVERYRRVLDAHLTGTERALEDGVRLHDITAVTSLPVGILDAEVNRELDLCSSAEAVANKNRAGTAVARLVYRQRETHLSGDWWRVLRTAGARPPRLMWTDLRAWHVPALVGWNTAQAVSPSVLESAAARHCLRGDNLLNTHLRASRTVRTLKSLGSDPELVARSLEPHCGTHRHGENTGAVPENSVQRP</sequence>
<dbReference type="RefSeq" id="WP_092603118.1">
    <property type="nucleotide sequence ID" value="NZ_FNJR01000010.1"/>
</dbReference>
<name>A0A1H0W1F0_9ACTN</name>